<dbReference type="RefSeq" id="WP_161026166.1">
    <property type="nucleotide sequence ID" value="NZ_WWCJ01000009.1"/>
</dbReference>
<dbReference type="EMBL" id="WWCJ01000009">
    <property type="protein sequence ID" value="MYN03187.1"/>
    <property type="molecule type" value="Genomic_DNA"/>
</dbReference>
<proteinExistence type="inferred from homology"/>
<dbReference type="InterPro" id="IPR057326">
    <property type="entry name" value="KR_dom"/>
</dbReference>
<gene>
    <name evidence="4" type="ORF">GTP41_13910</name>
</gene>
<dbReference type="Gene3D" id="3.40.50.720">
    <property type="entry name" value="NAD(P)-binding Rossmann-like Domain"/>
    <property type="match status" value="1"/>
</dbReference>
<dbReference type="Pfam" id="PF13561">
    <property type="entry name" value="adh_short_C2"/>
    <property type="match status" value="1"/>
</dbReference>
<comment type="similarity">
    <text evidence="1">Belongs to the short-chain dehydrogenases/reductases (SDR) family.</text>
</comment>
<evidence type="ECO:0000313" key="4">
    <source>
        <dbReference type="EMBL" id="MYN03187.1"/>
    </source>
</evidence>
<protein>
    <submittedName>
        <fullName evidence="4">SDR family oxidoreductase</fullName>
    </submittedName>
</protein>
<dbReference type="AlphaFoldDB" id="A0A6N9HIT4"/>
<evidence type="ECO:0000259" key="3">
    <source>
        <dbReference type="SMART" id="SM00822"/>
    </source>
</evidence>
<dbReference type="FunFam" id="3.40.50.720:FF:000084">
    <property type="entry name" value="Short-chain dehydrogenase reductase"/>
    <property type="match status" value="1"/>
</dbReference>
<dbReference type="InterPro" id="IPR002347">
    <property type="entry name" value="SDR_fam"/>
</dbReference>
<accession>A0A6N9HIT4</accession>
<dbReference type="SMART" id="SM00822">
    <property type="entry name" value="PKS_KR"/>
    <property type="match status" value="1"/>
</dbReference>
<name>A0A6N9HIT4_9BURK</name>
<sequence length="254" mass="26422">MSNGHKLAGKIALVTGGTTGIGLASAQDFAAQGATVYITGRRPAELEAAVATITATGAKAYGIQGDVAKLADLDRIFAEIKERSGHLDVLFANAGGGDMMPLADISEEHFDRIFDTNVKGTLFTVQKSLGLLKDGSSIILTASTTSVKGTENFSVYSASKAAVRNFARNWLLDLKPRNIRVNAISPGPIHTPGLAGLVPEEHQSGLLGHLATLVPIGRLGQPAEVAKAVTFLASADSTFINGIELFVDGGQAQI</sequence>
<dbReference type="PRINTS" id="PR00081">
    <property type="entry name" value="GDHRDH"/>
</dbReference>
<dbReference type="CDD" id="cd05233">
    <property type="entry name" value="SDR_c"/>
    <property type="match status" value="1"/>
</dbReference>
<keyword evidence="2" id="KW-0560">Oxidoreductase</keyword>
<evidence type="ECO:0000313" key="5">
    <source>
        <dbReference type="Proteomes" id="UP000448575"/>
    </source>
</evidence>
<evidence type="ECO:0000256" key="1">
    <source>
        <dbReference type="ARBA" id="ARBA00006484"/>
    </source>
</evidence>
<dbReference type="PANTHER" id="PTHR24321:SF15">
    <property type="entry name" value="OXIDOREDUCTASE UCPA"/>
    <property type="match status" value="1"/>
</dbReference>
<dbReference type="Proteomes" id="UP000448575">
    <property type="component" value="Unassembled WGS sequence"/>
</dbReference>
<comment type="caution">
    <text evidence="4">The sequence shown here is derived from an EMBL/GenBank/DDBJ whole genome shotgun (WGS) entry which is preliminary data.</text>
</comment>
<organism evidence="4 5">
    <name type="scientific">Pseudoduganella guangdongensis</name>
    <dbReference type="NCBI Taxonomy" id="2692179"/>
    <lineage>
        <taxon>Bacteria</taxon>
        <taxon>Pseudomonadati</taxon>
        <taxon>Pseudomonadota</taxon>
        <taxon>Betaproteobacteria</taxon>
        <taxon>Burkholderiales</taxon>
        <taxon>Oxalobacteraceae</taxon>
        <taxon>Telluria group</taxon>
        <taxon>Pseudoduganella</taxon>
    </lineage>
</organism>
<dbReference type="InterPro" id="IPR036291">
    <property type="entry name" value="NAD(P)-bd_dom_sf"/>
</dbReference>
<dbReference type="GO" id="GO:0016491">
    <property type="term" value="F:oxidoreductase activity"/>
    <property type="evidence" value="ECO:0007669"/>
    <property type="project" value="UniProtKB-KW"/>
</dbReference>
<keyword evidence="5" id="KW-1185">Reference proteome</keyword>
<dbReference type="SUPFAM" id="SSF51735">
    <property type="entry name" value="NAD(P)-binding Rossmann-fold domains"/>
    <property type="match status" value="1"/>
</dbReference>
<evidence type="ECO:0000256" key="2">
    <source>
        <dbReference type="ARBA" id="ARBA00023002"/>
    </source>
</evidence>
<dbReference type="PANTHER" id="PTHR24321">
    <property type="entry name" value="DEHYDROGENASES, SHORT CHAIN"/>
    <property type="match status" value="1"/>
</dbReference>
<feature type="domain" description="Ketoreductase" evidence="3">
    <location>
        <begin position="10"/>
        <end position="225"/>
    </location>
</feature>
<reference evidence="4 5" key="1">
    <citation type="submission" date="2019-12" db="EMBL/GenBank/DDBJ databases">
        <title>Novel species isolated from a subtropical stream in China.</title>
        <authorList>
            <person name="Lu H."/>
        </authorList>
    </citation>
    <scope>NUCLEOTIDE SEQUENCE [LARGE SCALE GENOMIC DNA]</scope>
    <source>
        <strain evidence="4 5">DS3</strain>
    </source>
</reference>